<reference evidence="2 3" key="1">
    <citation type="submission" date="2018-05" db="EMBL/GenBank/DDBJ databases">
        <title>Genomic Encyclopedia of Archaeal and Bacterial Type Strains, Phase II (KMG-II): from individual species to whole genera.</title>
        <authorList>
            <person name="Goeker M."/>
        </authorList>
    </citation>
    <scope>NUCLEOTIDE SEQUENCE [LARGE SCALE GENOMIC DNA]</scope>
    <source>
        <strain evidence="2 3">DSM 45184</strain>
    </source>
</reference>
<dbReference type="Proteomes" id="UP000245697">
    <property type="component" value="Unassembled WGS sequence"/>
</dbReference>
<dbReference type="AlphaFoldDB" id="A0A316F9A2"/>
<dbReference type="OrthoDB" id="3405267at2"/>
<keyword evidence="1" id="KW-0472">Membrane</keyword>
<dbReference type="RefSeq" id="WP_109596777.1">
    <property type="nucleotide sequence ID" value="NZ_BONA01000029.1"/>
</dbReference>
<keyword evidence="3" id="KW-1185">Reference proteome</keyword>
<protein>
    <submittedName>
        <fullName evidence="2">Uncharacterized protein</fullName>
    </submittedName>
</protein>
<gene>
    <name evidence="2" type="ORF">BC793_112177</name>
</gene>
<evidence type="ECO:0000256" key="1">
    <source>
        <dbReference type="SAM" id="Phobius"/>
    </source>
</evidence>
<proteinExistence type="predicted"/>
<organism evidence="2 3">
    <name type="scientific">Actinoplanes xinjiangensis</name>
    <dbReference type="NCBI Taxonomy" id="512350"/>
    <lineage>
        <taxon>Bacteria</taxon>
        <taxon>Bacillati</taxon>
        <taxon>Actinomycetota</taxon>
        <taxon>Actinomycetes</taxon>
        <taxon>Micromonosporales</taxon>
        <taxon>Micromonosporaceae</taxon>
        <taxon>Actinoplanes</taxon>
    </lineage>
</organism>
<keyword evidence="1" id="KW-1133">Transmembrane helix</keyword>
<comment type="caution">
    <text evidence="2">The sequence shown here is derived from an EMBL/GenBank/DDBJ whole genome shotgun (WGS) entry which is preliminary data.</text>
</comment>
<sequence length="119" mass="12853">MFRRSILLFSAIAVVTTAILTWAVAEVVHDIGLDRCVSGRRVVSCGGADERGVSMLISSLLAVPALFTLVGAYLYLASRLVRAARPKNREALRKAVRVRFTLVFLTAAVISVPATLLLL</sequence>
<accession>A0A316F9A2</accession>
<evidence type="ECO:0000313" key="3">
    <source>
        <dbReference type="Proteomes" id="UP000245697"/>
    </source>
</evidence>
<evidence type="ECO:0000313" key="2">
    <source>
        <dbReference type="EMBL" id="PWK44302.1"/>
    </source>
</evidence>
<feature type="transmembrane region" description="Helical" evidence="1">
    <location>
        <begin position="56"/>
        <end position="77"/>
    </location>
</feature>
<dbReference type="EMBL" id="QGGR01000012">
    <property type="protein sequence ID" value="PWK44302.1"/>
    <property type="molecule type" value="Genomic_DNA"/>
</dbReference>
<name>A0A316F9A2_9ACTN</name>
<keyword evidence="1" id="KW-0812">Transmembrane</keyword>
<feature type="transmembrane region" description="Helical" evidence="1">
    <location>
        <begin position="98"/>
        <end position="118"/>
    </location>
</feature>